<evidence type="ECO:0000259" key="1">
    <source>
        <dbReference type="Pfam" id="PF07700"/>
    </source>
</evidence>
<dbReference type="InterPro" id="IPR042463">
    <property type="entry name" value="HNOB_dom_associated_sf"/>
</dbReference>
<comment type="caution">
    <text evidence="2">The sequence shown here is derived from an EMBL/GenBank/DDBJ whole genome shotgun (WGS) entry which is preliminary data.</text>
</comment>
<dbReference type="EMBL" id="SUNJ01007211">
    <property type="protein sequence ID" value="TPP62182.1"/>
    <property type="molecule type" value="Genomic_DNA"/>
</dbReference>
<dbReference type="GO" id="GO:0004383">
    <property type="term" value="F:guanylate cyclase activity"/>
    <property type="evidence" value="ECO:0007669"/>
    <property type="project" value="TreeGrafter"/>
</dbReference>
<proteinExistence type="predicted"/>
<dbReference type="InterPro" id="IPR024096">
    <property type="entry name" value="NO_sig/Golgi_transp_ligand-bd"/>
</dbReference>
<dbReference type="PANTHER" id="PTHR45655:SF13">
    <property type="entry name" value="SOLUBLE GUANYLATE CYCLASE GCY-32-RELATED"/>
    <property type="match status" value="1"/>
</dbReference>
<dbReference type="Proteomes" id="UP000316759">
    <property type="component" value="Unassembled WGS sequence"/>
</dbReference>
<dbReference type="SUPFAM" id="SSF111126">
    <property type="entry name" value="Ligand-binding domain in the NO signalling and Golgi transport"/>
    <property type="match status" value="1"/>
</dbReference>
<dbReference type="InterPro" id="IPR038158">
    <property type="entry name" value="H-NOX_domain_sf"/>
</dbReference>
<dbReference type="Gene3D" id="3.30.450.260">
    <property type="entry name" value="Haem NO binding associated domain"/>
    <property type="match status" value="1"/>
</dbReference>
<dbReference type="AlphaFoldDB" id="A0A504YK67"/>
<protein>
    <submittedName>
        <fullName evidence="2">Putative soluble guanylate cyclase gcy</fullName>
    </submittedName>
</protein>
<dbReference type="GO" id="GO:0020037">
    <property type="term" value="F:heme binding"/>
    <property type="evidence" value="ECO:0007669"/>
    <property type="project" value="InterPro"/>
</dbReference>
<dbReference type="GO" id="GO:0019934">
    <property type="term" value="P:cGMP-mediated signaling"/>
    <property type="evidence" value="ECO:0007669"/>
    <property type="project" value="TreeGrafter"/>
</dbReference>
<feature type="domain" description="Heme NO-binding" evidence="1">
    <location>
        <begin position="2"/>
        <end position="163"/>
    </location>
</feature>
<accession>A0A504YK67</accession>
<dbReference type="Pfam" id="PF07700">
    <property type="entry name" value="HNOB"/>
    <property type="match status" value="1"/>
</dbReference>
<keyword evidence="3" id="KW-1185">Reference proteome</keyword>
<dbReference type="InterPro" id="IPR011644">
    <property type="entry name" value="Heme_NO-bd"/>
</dbReference>
<dbReference type="STRING" id="46835.A0A504YK67"/>
<dbReference type="OrthoDB" id="1890790at2759"/>
<reference evidence="2 3" key="1">
    <citation type="submission" date="2019-04" db="EMBL/GenBank/DDBJ databases">
        <title>Annotation for the trematode Fasciola gigantica.</title>
        <authorList>
            <person name="Choi Y.-J."/>
        </authorList>
    </citation>
    <scope>NUCLEOTIDE SEQUENCE [LARGE SCALE GENOMIC DNA]</scope>
    <source>
        <strain evidence="2">Uganda_cow_1</strain>
    </source>
</reference>
<evidence type="ECO:0000313" key="3">
    <source>
        <dbReference type="Proteomes" id="UP000316759"/>
    </source>
</evidence>
<dbReference type="PANTHER" id="PTHR45655">
    <property type="entry name" value="GUANYLATE CYCLASE SOLUBLE SUBUNIT BETA-2"/>
    <property type="match status" value="1"/>
</dbReference>
<sequence length="301" mass="35207">MYGLLIVGVQHFVETCYGLECWLRIVEKAGLDSVTYQTQNVYSETIIERVLKALSEEKGLCLDDLSYRSGLYFVTFTTQYGYAKLLRVQGRDFLNFLRNLDNLHEHLRFSYPKIRPPSFFVKSQTKDRIELVYSSKRMGFSHYVCGQLVAIAKQFFDLDIEVKFLGHEKEGLVNHFTYEITHREKSWESTEVDYEEQGPSEWGTTIHEDEFFPLFSFFLVLSRELWIKKASVSFSNLDKHIQGAHFCDKFLIARPYIDITFESVSFLEKVLLLKLILRALKFAWIFTASRSNLCIINPFVA</sequence>
<organism evidence="2 3">
    <name type="scientific">Fasciola gigantica</name>
    <name type="common">Giant liver fluke</name>
    <dbReference type="NCBI Taxonomy" id="46835"/>
    <lineage>
        <taxon>Eukaryota</taxon>
        <taxon>Metazoa</taxon>
        <taxon>Spiralia</taxon>
        <taxon>Lophotrochozoa</taxon>
        <taxon>Platyhelminthes</taxon>
        <taxon>Trematoda</taxon>
        <taxon>Digenea</taxon>
        <taxon>Plagiorchiida</taxon>
        <taxon>Echinostomata</taxon>
        <taxon>Echinostomatoidea</taxon>
        <taxon>Fasciolidae</taxon>
        <taxon>Fasciola</taxon>
    </lineage>
</organism>
<gene>
    <name evidence="2" type="ORF">FGIG_11531</name>
</gene>
<evidence type="ECO:0000313" key="2">
    <source>
        <dbReference type="EMBL" id="TPP62182.1"/>
    </source>
</evidence>
<dbReference type="GO" id="GO:0070482">
    <property type="term" value="P:response to oxygen levels"/>
    <property type="evidence" value="ECO:0007669"/>
    <property type="project" value="TreeGrafter"/>
</dbReference>
<dbReference type="GO" id="GO:0008074">
    <property type="term" value="C:guanylate cyclase complex, soluble"/>
    <property type="evidence" value="ECO:0007669"/>
    <property type="project" value="TreeGrafter"/>
</dbReference>
<name>A0A504YK67_FASGI</name>
<dbReference type="Gene3D" id="3.90.1520.10">
    <property type="entry name" value="H-NOX domain"/>
    <property type="match status" value="1"/>
</dbReference>